<evidence type="ECO:0008006" key="3">
    <source>
        <dbReference type="Google" id="ProtNLM"/>
    </source>
</evidence>
<dbReference type="Proteomes" id="UP001501536">
    <property type="component" value="Unassembled WGS sequence"/>
</dbReference>
<dbReference type="EMBL" id="BAABCJ010000001">
    <property type="protein sequence ID" value="GAA3697190.1"/>
    <property type="molecule type" value="Genomic_DNA"/>
</dbReference>
<sequence length="287" mass="29907">MILGVAVLVAGVVAAVNWATDSRQFVRERCTAVVPDPERPGEMLNQSLAPDQAANAALVAGTSVRRGMQARAATIGLATAMQESKLRNIDYGDEAGPDSRGLFQQRPSQGWGTQAQVMDPVYAANRFFQELATFDYASMRVTQAAQRVQRSAFPEAYAQHEPMARAFASALTGHSPGALTCTLRPAEGAGDAQAVAGALDAHLGLAATAEPGRVVVPATGREAWVVAHWAVAQAAAEHIVAVQADGRVWERATGQWVAVGDAGSTAVAGRAPEAPADAVVITLATDD</sequence>
<keyword evidence="2" id="KW-1185">Reference proteome</keyword>
<evidence type="ECO:0000313" key="2">
    <source>
        <dbReference type="Proteomes" id="UP001501536"/>
    </source>
</evidence>
<protein>
    <recommendedName>
        <fullName evidence="3">Heavy metal transporter</fullName>
    </recommendedName>
</protein>
<comment type="caution">
    <text evidence="1">The sequence shown here is derived from an EMBL/GenBank/DDBJ whole genome shotgun (WGS) entry which is preliminary data.</text>
</comment>
<reference evidence="2" key="1">
    <citation type="journal article" date="2019" name="Int. J. Syst. Evol. Microbiol.">
        <title>The Global Catalogue of Microorganisms (GCM) 10K type strain sequencing project: providing services to taxonomists for standard genome sequencing and annotation.</title>
        <authorList>
            <consortium name="The Broad Institute Genomics Platform"/>
            <consortium name="The Broad Institute Genome Sequencing Center for Infectious Disease"/>
            <person name="Wu L."/>
            <person name="Ma J."/>
        </authorList>
    </citation>
    <scope>NUCLEOTIDE SEQUENCE [LARGE SCALE GENOMIC DNA]</scope>
    <source>
        <strain evidence="2">JCM 16961</strain>
    </source>
</reference>
<organism evidence="1 2">
    <name type="scientific">Zhihengliuella alba</name>
    <dbReference type="NCBI Taxonomy" id="547018"/>
    <lineage>
        <taxon>Bacteria</taxon>
        <taxon>Bacillati</taxon>
        <taxon>Actinomycetota</taxon>
        <taxon>Actinomycetes</taxon>
        <taxon>Micrococcales</taxon>
        <taxon>Micrococcaceae</taxon>
        <taxon>Zhihengliuella</taxon>
    </lineage>
</organism>
<proteinExistence type="predicted"/>
<evidence type="ECO:0000313" key="1">
    <source>
        <dbReference type="EMBL" id="GAA3697190.1"/>
    </source>
</evidence>
<accession>A0ABP7CZP9</accession>
<gene>
    <name evidence="1" type="ORF">GCM10022377_07600</name>
</gene>
<name>A0ABP7CZP9_9MICC</name>